<gene>
    <name evidence="3" type="ORF">RFB13_13030</name>
</gene>
<keyword evidence="4" id="KW-1185">Reference proteome</keyword>
<keyword evidence="1" id="KW-0233">DNA recombination</keyword>
<dbReference type="InterPro" id="IPR002104">
    <property type="entry name" value="Integrase_catalytic"/>
</dbReference>
<organism evidence="3 4">
    <name type="scientific">Serratia fonticola</name>
    <dbReference type="NCBI Taxonomy" id="47917"/>
    <lineage>
        <taxon>Bacteria</taxon>
        <taxon>Pseudomonadati</taxon>
        <taxon>Pseudomonadota</taxon>
        <taxon>Gammaproteobacteria</taxon>
        <taxon>Enterobacterales</taxon>
        <taxon>Yersiniaceae</taxon>
        <taxon>Serratia</taxon>
    </lineage>
</organism>
<dbReference type="Gene3D" id="1.10.443.10">
    <property type="entry name" value="Intergrase catalytic core"/>
    <property type="match status" value="1"/>
</dbReference>
<evidence type="ECO:0000313" key="4">
    <source>
        <dbReference type="Proteomes" id="UP001235341"/>
    </source>
</evidence>
<dbReference type="Proteomes" id="UP001235341">
    <property type="component" value="Chromosome"/>
</dbReference>
<dbReference type="SUPFAM" id="SSF56349">
    <property type="entry name" value="DNA breaking-rejoining enzymes"/>
    <property type="match status" value="1"/>
</dbReference>
<reference evidence="3 4" key="1">
    <citation type="submission" date="2023-08" db="EMBL/GenBank/DDBJ databases">
        <title>Complete Genome and Methylome dissection of Serratia fonticola NEB369.</title>
        <authorList>
            <person name="Fomenkov A."/>
            <person name="Roberts R.D."/>
        </authorList>
    </citation>
    <scope>NUCLEOTIDE SEQUENCE [LARGE SCALE GENOMIC DNA]</scope>
    <source>
        <strain evidence="3 4">NEB369</strain>
    </source>
</reference>
<proteinExistence type="predicted"/>
<sequence length="88" mass="9967">MATLVTTNSPRCTTPAGSYLSTAFKDSRRASGLEWKTSPPSFHELRSLSARLHKKENGEEFSQHLLGHKSAEMTAKYHDERSDKWVFV</sequence>
<dbReference type="InterPro" id="IPR011010">
    <property type="entry name" value="DNA_brk_join_enz"/>
</dbReference>
<evidence type="ECO:0000313" key="3">
    <source>
        <dbReference type="EMBL" id="WMT17181.1"/>
    </source>
</evidence>
<dbReference type="EMBL" id="CP133586">
    <property type="protein sequence ID" value="WMT17181.1"/>
    <property type="molecule type" value="Genomic_DNA"/>
</dbReference>
<dbReference type="InterPro" id="IPR013762">
    <property type="entry name" value="Integrase-like_cat_sf"/>
</dbReference>
<dbReference type="Pfam" id="PF00589">
    <property type="entry name" value="Phage_integrase"/>
    <property type="match status" value="1"/>
</dbReference>
<protein>
    <submittedName>
        <fullName evidence="3">Tyrosine-type recombinase/integrase</fullName>
    </submittedName>
</protein>
<name>A0ABY9PUU3_SERFO</name>
<accession>A0ABY9PUU3</accession>
<evidence type="ECO:0000256" key="1">
    <source>
        <dbReference type="ARBA" id="ARBA00023172"/>
    </source>
</evidence>
<feature type="domain" description="Tyr recombinase" evidence="2">
    <location>
        <begin position="20"/>
        <end position="80"/>
    </location>
</feature>
<evidence type="ECO:0000259" key="2">
    <source>
        <dbReference type="Pfam" id="PF00589"/>
    </source>
</evidence>